<evidence type="ECO:0000313" key="2">
    <source>
        <dbReference type="Proteomes" id="UP000257067"/>
    </source>
</evidence>
<reference evidence="1 2" key="1">
    <citation type="submission" date="2018-04" db="EMBL/GenBank/DDBJ databases">
        <title>Novel Campyloabacter and Helicobacter Species and Strains.</title>
        <authorList>
            <person name="Mannion A.J."/>
            <person name="Shen Z."/>
            <person name="Fox J.G."/>
        </authorList>
    </citation>
    <scope>NUCLEOTIDE SEQUENCE [LARGE SCALE GENOMIC DNA]</scope>
    <source>
        <strain evidence="1 2">ATCC 700242</strain>
    </source>
</reference>
<name>A0A3D8IYD5_9HELI</name>
<dbReference type="Proteomes" id="UP000257067">
    <property type="component" value="Unassembled WGS sequence"/>
</dbReference>
<dbReference type="AlphaFoldDB" id="A0A3D8IYD5"/>
<evidence type="ECO:0000313" key="1">
    <source>
        <dbReference type="EMBL" id="RDU69634.1"/>
    </source>
</evidence>
<protein>
    <submittedName>
        <fullName evidence="1">Uncharacterized protein</fullName>
    </submittedName>
</protein>
<keyword evidence="2" id="KW-1185">Reference proteome</keyword>
<proteinExistence type="predicted"/>
<gene>
    <name evidence="1" type="ORF">CQA62_03020</name>
</gene>
<sequence>MTIKDRCYEILKNHKKPMTHAELVEAYILAYPLYSQNHNQTKNSSKVKISGTIQSLLQQNSSHPRIGIDYSCSPYKYFIKEM</sequence>
<dbReference type="RefSeq" id="WP_104724344.1">
    <property type="nucleotide sequence ID" value="NZ_FZNE01000003.1"/>
</dbReference>
<dbReference type="EMBL" id="NXLU01000002">
    <property type="protein sequence ID" value="RDU69634.1"/>
    <property type="molecule type" value="Genomic_DNA"/>
</dbReference>
<organism evidence="1 2">
    <name type="scientific">Helicobacter cholecystus</name>
    <dbReference type="NCBI Taxonomy" id="45498"/>
    <lineage>
        <taxon>Bacteria</taxon>
        <taxon>Pseudomonadati</taxon>
        <taxon>Campylobacterota</taxon>
        <taxon>Epsilonproteobacteria</taxon>
        <taxon>Campylobacterales</taxon>
        <taxon>Helicobacteraceae</taxon>
        <taxon>Helicobacter</taxon>
    </lineage>
</organism>
<dbReference type="OrthoDB" id="9802640at2"/>
<accession>A0A3D8IYD5</accession>
<comment type="caution">
    <text evidence="1">The sequence shown here is derived from an EMBL/GenBank/DDBJ whole genome shotgun (WGS) entry which is preliminary data.</text>
</comment>